<sequence>MTASRPVAEGLFTDGDEGPALIGARCRACGTTTFPRQDSCPRCARVDMEERPLPRSGTLWSFTVQGFRPKPPYTGPEPFEPYGVGYVDLDGEVIVEARLTENDPARLRIGAPVDLVLEPFTTDADGTRVVTFAFAPRG</sequence>
<dbReference type="Gene3D" id="6.10.30.10">
    <property type="match status" value="1"/>
</dbReference>
<name>A0ABN3KB31_9ACTN</name>
<accession>A0ABN3KB31</accession>
<dbReference type="EMBL" id="BAAARW010000039">
    <property type="protein sequence ID" value="GAA2454419.1"/>
    <property type="molecule type" value="Genomic_DNA"/>
</dbReference>
<gene>
    <name evidence="3" type="ORF">GCM10010191_86650</name>
</gene>
<feature type="domain" description="ChsH2 C-terminal OB-fold" evidence="1">
    <location>
        <begin position="51"/>
        <end position="117"/>
    </location>
</feature>
<evidence type="ECO:0000313" key="4">
    <source>
        <dbReference type="Proteomes" id="UP001501231"/>
    </source>
</evidence>
<dbReference type="PANTHER" id="PTHR34075:SF5">
    <property type="entry name" value="BLR3430 PROTEIN"/>
    <property type="match status" value="1"/>
</dbReference>
<comment type="caution">
    <text evidence="3">The sequence shown here is derived from an EMBL/GenBank/DDBJ whole genome shotgun (WGS) entry which is preliminary data.</text>
</comment>
<dbReference type="InterPro" id="IPR022002">
    <property type="entry name" value="ChsH2_Znr"/>
</dbReference>
<keyword evidence="4" id="KW-1185">Reference proteome</keyword>
<dbReference type="InterPro" id="IPR012340">
    <property type="entry name" value="NA-bd_OB-fold"/>
</dbReference>
<evidence type="ECO:0000259" key="1">
    <source>
        <dbReference type="Pfam" id="PF01796"/>
    </source>
</evidence>
<dbReference type="InterPro" id="IPR052513">
    <property type="entry name" value="Thioester_dehydratase-like"/>
</dbReference>
<dbReference type="Proteomes" id="UP001501231">
    <property type="component" value="Unassembled WGS sequence"/>
</dbReference>
<dbReference type="SUPFAM" id="SSF50249">
    <property type="entry name" value="Nucleic acid-binding proteins"/>
    <property type="match status" value="1"/>
</dbReference>
<dbReference type="PANTHER" id="PTHR34075">
    <property type="entry name" value="BLR3430 PROTEIN"/>
    <property type="match status" value="1"/>
</dbReference>
<dbReference type="Pfam" id="PF12172">
    <property type="entry name" value="zf-ChsH2"/>
    <property type="match status" value="1"/>
</dbReference>
<dbReference type="RefSeq" id="WP_344597378.1">
    <property type="nucleotide sequence ID" value="NZ_BAAARW010000039.1"/>
</dbReference>
<evidence type="ECO:0000259" key="2">
    <source>
        <dbReference type="Pfam" id="PF12172"/>
    </source>
</evidence>
<proteinExistence type="predicted"/>
<organism evidence="3 4">
    <name type="scientific">Actinomadura vinacea</name>
    <dbReference type="NCBI Taxonomy" id="115336"/>
    <lineage>
        <taxon>Bacteria</taxon>
        <taxon>Bacillati</taxon>
        <taxon>Actinomycetota</taxon>
        <taxon>Actinomycetes</taxon>
        <taxon>Streptosporangiales</taxon>
        <taxon>Thermomonosporaceae</taxon>
        <taxon>Actinomadura</taxon>
    </lineage>
</organism>
<dbReference type="InterPro" id="IPR002878">
    <property type="entry name" value="ChsH2_C"/>
</dbReference>
<protein>
    <submittedName>
        <fullName evidence="3">OB-fold domain-containing protein</fullName>
    </submittedName>
</protein>
<feature type="domain" description="ChsH2 rubredoxin-like zinc ribbon" evidence="2">
    <location>
        <begin position="20"/>
        <end position="44"/>
    </location>
</feature>
<dbReference type="Pfam" id="PF01796">
    <property type="entry name" value="OB_ChsH2_C"/>
    <property type="match status" value="1"/>
</dbReference>
<reference evidence="3 4" key="1">
    <citation type="journal article" date="2019" name="Int. J. Syst. Evol. Microbiol.">
        <title>The Global Catalogue of Microorganisms (GCM) 10K type strain sequencing project: providing services to taxonomists for standard genome sequencing and annotation.</title>
        <authorList>
            <consortium name="The Broad Institute Genomics Platform"/>
            <consortium name="The Broad Institute Genome Sequencing Center for Infectious Disease"/>
            <person name="Wu L."/>
            <person name="Ma J."/>
        </authorList>
    </citation>
    <scope>NUCLEOTIDE SEQUENCE [LARGE SCALE GENOMIC DNA]</scope>
    <source>
        <strain evidence="3 4">JCM 3325</strain>
    </source>
</reference>
<evidence type="ECO:0000313" key="3">
    <source>
        <dbReference type="EMBL" id="GAA2454419.1"/>
    </source>
</evidence>